<dbReference type="InterPro" id="IPR008969">
    <property type="entry name" value="CarboxyPept-like_regulatory"/>
</dbReference>
<keyword evidence="4 8" id="KW-0812">Transmembrane</keyword>
<name>A0A8T4H7F1_9SPHI</name>
<dbReference type="Gene3D" id="2.170.130.10">
    <property type="entry name" value="TonB-dependent receptor, plug domain"/>
    <property type="match status" value="1"/>
</dbReference>
<evidence type="ECO:0000256" key="5">
    <source>
        <dbReference type="ARBA" id="ARBA00023077"/>
    </source>
</evidence>
<evidence type="ECO:0000256" key="7">
    <source>
        <dbReference type="ARBA" id="ARBA00023237"/>
    </source>
</evidence>
<proteinExistence type="inferred from homology"/>
<evidence type="ECO:0000256" key="10">
    <source>
        <dbReference type="SAM" id="SignalP"/>
    </source>
</evidence>
<feature type="domain" description="TonB-dependent receptor-like beta-barrel" evidence="11">
    <location>
        <begin position="382"/>
        <end position="851"/>
    </location>
</feature>
<keyword evidence="3 8" id="KW-1134">Transmembrane beta strand</keyword>
<organism evidence="13 14">
    <name type="scientific">Rhinopithecimicrobium faecis</name>
    <dbReference type="NCBI Taxonomy" id="2820698"/>
    <lineage>
        <taxon>Bacteria</taxon>
        <taxon>Pseudomonadati</taxon>
        <taxon>Bacteroidota</taxon>
        <taxon>Sphingobacteriia</taxon>
        <taxon>Sphingobacteriales</taxon>
        <taxon>Sphingobacteriaceae</taxon>
        <taxon>Rhinopithecimicrobium</taxon>
    </lineage>
</organism>
<dbReference type="NCBIfam" id="TIGR04056">
    <property type="entry name" value="OMP_RagA_SusC"/>
    <property type="match status" value="1"/>
</dbReference>
<evidence type="ECO:0000256" key="9">
    <source>
        <dbReference type="RuleBase" id="RU003357"/>
    </source>
</evidence>
<dbReference type="GO" id="GO:0009279">
    <property type="term" value="C:cell outer membrane"/>
    <property type="evidence" value="ECO:0007669"/>
    <property type="project" value="UniProtKB-SubCell"/>
</dbReference>
<dbReference type="InterPro" id="IPR039426">
    <property type="entry name" value="TonB-dep_rcpt-like"/>
</dbReference>
<evidence type="ECO:0000313" key="13">
    <source>
        <dbReference type="EMBL" id="MBP3942215.1"/>
    </source>
</evidence>
<comment type="subcellular location">
    <subcellularLocation>
        <location evidence="1 8">Cell outer membrane</location>
        <topology evidence="1 8">Multi-pass membrane protein</topology>
    </subcellularLocation>
</comment>
<evidence type="ECO:0000256" key="1">
    <source>
        <dbReference type="ARBA" id="ARBA00004571"/>
    </source>
</evidence>
<evidence type="ECO:0000256" key="3">
    <source>
        <dbReference type="ARBA" id="ARBA00022452"/>
    </source>
</evidence>
<evidence type="ECO:0000256" key="8">
    <source>
        <dbReference type="PROSITE-ProRule" id="PRU01360"/>
    </source>
</evidence>
<dbReference type="InterPro" id="IPR036942">
    <property type="entry name" value="Beta-barrel_TonB_sf"/>
</dbReference>
<evidence type="ECO:0000259" key="11">
    <source>
        <dbReference type="Pfam" id="PF00593"/>
    </source>
</evidence>
<keyword evidence="2 8" id="KW-0813">Transport</keyword>
<keyword evidence="14" id="KW-1185">Reference proteome</keyword>
<dbReference type="InterPro" id="IPR023996">
    <property type="entry name" value="TonB-dep_OMP_SusC/RagA"/>
</dbReference>
<feature type="chain" id="PRO_5035808619" evidence="10">
    <location>
        <begin position="24"/>
        <end position="1016"/>
    </location>
</feature>
<dbReference type="RefSeq" id="WP_353545696.1">
    <property type="nucleotide sequence ID" value="NZ_JAGKSB010000001.1"/>
</dbReference>
<feature type="signal peptide" evidence="10">
    <location>
        <begin position="1"/>
        <end position="23"/>
    </location>
</feature>
<sequence length="1016" mass="111324">MNKFYTLLFILLGFLAYTPSSVAQEHLLIQGQVLDQENGAGIAGVSIYVKENAKSGSVITGSTGGFSIRAHSGQTLVLKHLSYTTNSIKIKSGAEKVTLYLVKENNILAEAMVTGALGIQRSAREVGASAQIVDNESLNAGKVVNPLLALSSKVAGLRINASDLTTGKTDPGVQVRLRGSRSLNRAKNDPIYVVDGFPVPDIARLNPNDIASITVLKGSNAAALYGSEGVNGALMITTKKGQRGVGEISVSNTTNFSRVFFLPPAQNRFGQGANGVYSPIISDSWGPAFDGTQKDFGPTINGFQPQALYAATKKDNRLQTFDTGVTSQSDISFSGGDDNGTYYMSVQDVRIKGIIPGDKSARTGARFNGTRKFNKLNTSYNVNYIHFNNNTTSDGPWPSVYDQPANIDYNSHRNWSDPSSPSHPLNWYNTSKKNPFFLADNTRNTAKQHTLNAKVELDYAFTDWFKAIYRVGMFNEQTESRVTVGKLASSIGARNVNGSVNDGQDNFTRLNNDFILSFNKDFGRFNTRLLLGQNIRMDDRKSIGIGANNLLFENIFNPGSRAGELNGAATLTKYRSLGTYGELTVGYNNYLFLTLTGRQDQVSVLSKNNRSYFYPGVSTSFVFTDAIPALKNSSILSFGKVYASFNRTGNVTLDPYRLNLTYTQTGGFPFGNLVGFTPGLTNPNALIEPEFVTSYETGFQLGLFNNRLHVDMAYAYSDSKGQIFEAVTSSATGFNKSIVNAGRLTNSIVELALQGAVVKNNNWNVDLGLNFSYTNNQVKELYTGNEFNIFRQQYAIVGEAYPTLKMKDFKRDDLGRIVVDKNGNISESADETVLGTMVPPYLFGFNTRVGYKGFQISAQFDARIGSWMYSEVVPRMYASGTHPETVKYNREEFILPNSVVENADGSFSENTSIMSKGDKAWWTAYGKIQTVTAAKADYLKLRELQISYTLPASLLGKQGVIKRATFGLVGNNLFIVTNKNNTIGDPEALYNGTDGYSSWRQIPSTRSFGFTANLTF</sequence>
<evidence type="ECO:0000256" key="4">
    <source>
        <dbReference type="ARBA" id="ARBA00022692"/>
    </source>
</evidence>
<keyword evidence="7 8" id="KW-0998">Cell outer membrane</keyword>
<dbReference type="Pfam" id="PF00593">
    <property type="entry name" value="TonB_dep_Rec_b-barrel"/>
    <property type="match status" value="1"/>
</dbReference>
<dbReference type="Gene3D" id="2.40.170.20">
    <property type="entry name" value="TonB-dependent receptor, beta-barrel domain"/>
    <property type="match status" value="1"/>
</dbReference>
<keyword evidence="6 8" id="KW-0472">Membrane</keyword>
<evidence type="ECO:0000256" key="2">
    <source>
        <dbReference type="ARBA" id="ARBA00022448"/>
    </source>
</evidence>
<dbReference type="PROSITE" id="PS52016">
    <property type="entry name" value="TONB_DEPENDENT_REC_3"/>
    <property type="match status" value="1"/>
</dbReference>
<evidence type="ECO:0000256" key="6">
    <source>
        <dbReference type="ARBA" id="ARBA00023136"/>
    </source>
</evidence>
<feature type="domain" description="TonB-dependent receptor plug" evidence="12">
    <location>
        <begin position="123"/>
        <end position="233"/>
    </location>
</feature>
<comment type="similarity">
    <text evidence="8 9">Belongs to the TonB-dependent receptor family.</text>
</comment>
<dbReference type="InterPro" id="IPR037066">
    <property type="entry name" value="Plug_dom_sf"/>
</dbReference>
<dbReference type="SUPFAM" id="SSF56935">
    <property type="entry name" value="Porins"/>
    <property type="match status" value="1"/>
</dbReference>
<dbReference type="SUPFAM" id="SSF49464">
    <property type="entry name" value="Carboxypeptidase regulatory domain-like"/>
    <property type="match status" value="1"/>
</dbReference>
<dbReference type="Pfam" id="PF07715">
    <property type="entry name" value="Plug"/>
    <property type="match status" value="1"/>
</dbReference>
<evidence type="ECO:0000313" key="14">
    <source>
        <dbReference type="Proteomes" id="UP000679691"/>
    </source>
</evidence>
<keyword evidence="10" id="KW-0732">Signal</keyword>
<dbReference type="AlphaFoldDB" id="A0A8T4H7F1"/>
<dbReference type="Proteomes" id="UP000679691">
    <property type="component" value="Unassembled WGS sequence"/>
</dbReference>
<accession>A0A8T4H7F1</accession>
<reference evidence="13" key="1">
    <citation type="submission" date="2021-03" db="EMBL/GenBank/DDBJ databases">
        <authorList>
            <person name="Lu T."/>
            <person name="Wang Q."/>
            <person name="Han X."/>
        </authorList>
    </citation>
    <scope>NUCLEOTIDE SEQUENCE</scope>
    <source>
        <strain evidence="13">WQ 2009</strain>
    </source>
</reference>
<keyword evidence="5 9" id="KW-0798">TonB box</keyword>
<evidence type="ECO:0000259" key="12">
    <source>
        <dbReference type="Pfam" id="PF07715"/>
    </source>
</evidence>
<dbReference type="EMBL" id="JAGKSB010000001">
    <property type="protein sequence ID" value="MBP3942215.1"/>
    <property type="molecule type" value="Genomic_DNA"/>
</dbReference>
<dbReference type="InterPro" id="IPR000531">
    <property type="entry name" value="Beta-barrel_TonB"/>
</dbReference>
<dbReference type="InterPro" id="IPR012910">
    <property type="entry name" value="Plug_dom"/>
</dbReference>
<comment type="caution">
    <text evidence="13">The sequence shown here is derived from an EMBL/GenBank/DDBJ whole genome shotgun (WGS) entry which is preliminary data.</text>
</comment>
<dbReference type="Pfam" id="PF13715">
    <property type="entry name" value="CarbopepD_reg_2"/>
    <property type="match status" value="1"/>
</dbReference>
<protein>
    <submittedName>
        <fullName evidence="13">SusC/RagA family TonB-linked outer membrane protein</fullName>
    </submittedName>
</protein>
<gene>
    <name evidence="13" type="ORF">J5U18_01310</name>
</gene>